<feature type="domain" description="BsuBI/PstI restriction endonuclease HTH" evidence="2">
    <location>
        <begin position="6"/>
        <end position="143"/>
    </location>
</feature>
<organism evidence="3 4">
    <name type="scientific">Moraxella bovoculi 237</name>
    <dbReference type="NCBI Taxonomy" id="743974"/>
    <lineage>
        <taxon>Bacteria</taxon>
        <taxon>Pseudomonadati</taxon>
        <taxon>Pseudomonadota</taxon>
        <taxon>Gammaproteobacteria</taxon>
        <taxon>Moraxellales</taxon>
        <taxon>Moraxellaceae</taxon>
        <taxon>Moraxella</taxon>
    </lineage>
</organism>
<protein>
    <submittedName>
        <fullName evidence="3">Type-2 restriction enzyme BsuBI</fullName>
    </submittedName>
</protein>
<evidence type="ECO:0000313" key="3">
    <source>
        <dbReference type="EMBL" id="KDN25617.1"/>
    </source>
</evidence>
<gene>
    <name evidence="3" type="ORF">MBO_02817</name>
</gene>
<evidence type="ECO:0000313" key="4">
    <source>
        <dbReference type="Proteomes" id="UP000035860"/>
    </source>
</evidence>
<dbReference type="OrthoDB" id="9798907at2"/>
<dbReference type="AlphaFoldDB" id="A0A066UID2"/>
<dbReference type="eggNOG" id="COG0827">
    <property type="taxonomic scope" value="Bacteria"/>
</dbReference>
<proteinExistence type="predicted"/>
<evidence type="ECO:0000259" key="2">
    <source>
        <dbReference type="Pfam" id="PF17728"/>
    </source>
</evidence>
<dbReference type="EMBL" id="AOMT01000006">
    <property type="protein sequence ID" value="KDN25617.1"/>
    <property type="molecule type" value="Genomic_DNA"/>
</dbReference>
<dbReference type="Gene3D" id="3.40.1350.80">
    <property type="match status" value="1"/>
</dbReference>
<name>A0A066UID2_9GAMM</name>
<dbReference type="Proteomes" id="UP000035860">
    <property type="component" value="Unassembled WGS sequence"/>
</dbReference>
<dbReference type="Gene3D" id="1.10.10.1820">
    <property type="entry name" value="BsuBI/PstI restriction endonuclease-like"/>
    <property type="match status" value="1"/>
</dbReference>
<dbReference type="Pfam" id="PF17728">
    <property type="entry name" value="BsuBI_PstI_RE_N"/>
    <property type="match status" value="1"/>
</dbReference>
<feature type="domain" description="BsuBI/PstI restriction endonuclease" evidence="1">
    <location>
        <begin position="156"/>
        <end position="307"/>
    </location>
</feature>
<dbReference type="GO" id="GO:0009036">
    <property type="term" value="F:type II site-specific deoxyribonuclease activity"/>
    <property type="evidence" value="ECO:0007669"/>
    <property type="project" value="InterPro"/>
</dbReference>
<dbReference type="GO" id="GO:0009307">
    <property type="term" value="P:DNA restriction-modification system"/>
    <property type="evidence" value="ECO:0007669"/>
    <property type="project" value="InterPro"/>
</dbReference>
<comment type="caution">
    <text evidence="3">The sequence shown here is derived from an EMBL/GenBank/DDBJ whole genome shotgun (WGS) entry which is preliminary data.</text>
</comment>
<dbReference type="InterPro" id="IPR009528">
    <property type="entry name" value="Restrct_endonuc_II_BsuBI_C"/>
</dbReference>
<accession>A0A066UID2</accession>
<keyword evidence="4" id="KW-1185">Reference proteome</keyword>
<sequence>MNKVEEKLLQALSILSQLGMPKQQQNERTALCMLCLLDMTPEKSWSEASSPLVGITPIMDWSRDHYFKEYAPNSRETFRKQSMHQFVEAGICLYNPDNPKRPVNSPKTVYQIEPNLLEVLRLYGTEAYDAAMSAYLQQNGSLAEAYAKKREMAMIPLLLPNGQMVQLSAGAHSQLIKDIVDSFGSIYVPGGTLVYVGDTGDKHGFFDVALLKSLGVELDSHGKLPDVMIYNKEKNWLFLIESVTSHGPVDHKRYRELNSLFAECTSGLVFVSAFPNAETYRKYAADIAWETEVWLANAPTHMIHFNGNRFLGPY</sequence>
<dbReference type="GO" id="GO:0000287">
    <property type="term" value="F:magnesium ion binding"/>
    <property type="evidence" value="ECO:0007669"/>
    <property type="project" value="InterPro"/>
</dbReference>
<dbReference type="GO" id="GO:0003677">
    <property type="term" value="F:DNA binding"/>
    <property type="evidence" value="ECO:0007669"/>
    <property type="project" value="InterPro"/>
</dbReference>
<dbReference type="InterPro" id="IPR041454">
    <property type="entry name" value="BsuBI/PstI_N"/>
</dbReference>
<dbReference type="REBASE" id="88920">
    <property type="entry name" value="Mbo237TORF2822P"/>
</dbReference>
<dbReference type="Pfam" id="PF06616">
    <property type="entry name" value="BsuBI_PstI_RE"/>
    <property type="match status" value="1"/>
</dbReference>
<reference evidence="3 4" key="1">
    <citation type="journal article" date="2014" name="Genome Announc.">
        <title>Draft Genome Sequence of Moraxella bovoculi Strain 237T (ATCC BAA-1259T) Isolated from a Calf with Infectious Bovine Keratoconjunctivitis.</title>
        <authorList>
            <person name="Calcutt M.J."/>
            <person name="Foecking M.F."/>
            <person name="Martin N.T."/>
            <person name="Mhlanga-Mutangadura T."/>
            <person name="Reilly T.J."/>
        </authorList>
    </citation>
    <scope>NUCLEOTIDE SEQUENCE [LARGE SCALE GENOMIC DNA]</scope>
    <source>
        <strain evidence="3 4">237</strain>
    </source>
</reference>
<dbReference type="InterPro" id="IPR041962">
    <property type="entry name" value="BsuBI/PstI_N_sf"/>
</dbReference>
<dbReference type="InterPro" id="IPR041963">
    <property type="entry name" value="BsuBI/PstI_C_sf"/>
</dbReference>
<evidence type="ECO:0000259" key="1">
    <source>
        <dbReference type="Pfam" id="PF06616"/>
    </source>
</evidence>
<dbReference type="RefSeq" id="WP_036363317.1">
    <property type="nucleotide sequence ID" value="NZ_AOMT01000006.1"/>
</dbReference>